<evidence type="ECO:0000313" key="3">
    <source>
        <dbReference type="EMBL" id="TCS63952.1"/>
    </source>
</evidence>
<keyword evidence="1" id="KW-0812">Transmembrane</keyword>
<evidence type="ECO:0000256" key="1">
    <source>
        <dbReference type="SAM" id="Phobius"/>
    </source>
</evidence>
<organism evidence="3 4">
    <name type="scientific">Faecalimonas umbilicata</name>
    <dbReference type="NCBI Taxonomy" id="1912855"/>
    <lineage>
        <taxon>Bacteria</taxon>
        <taxon>Bacillati</taxon>
        <taxon>Bacillota</taxon>
        <taxon>Clostridia</taxon>
        <taxon>Lachnospirales</taxon>
        <taxon>Lachnospiraceae</taxon>
        <taxon>Faecalimonas</taxon>
    </lineage>
</organism>
<dbReference type="Proteomes" id="UP000702954">
    <property type="component" value="Unassembled WGS sequence"/>
</dbReference>
<reference evidence="2 5" key="1">
    <citation type="journal article" date="2018" name="Int. J. Syst. Evol. Microbiol.">
        <title>Draft Genome Sequence of Faecalimonas umbilicata JCM 30896T, an Acetate-Producing Bacterium Isolated from Human Feces.</title>
        <authorList>
            <person name="Sakamoto M."/>
            <person name="Ikeyama N."/>
            <person name="Yuki M."/>
            <person name="Ohkuma M."/>
        </authorList>
    </citation>
    <scope>NUCLEOTIDE SEQUENCE [LARGE SCALE GENOMIC DNA]</scope>
    <source>
        <strain evidence="2 5">EGH7</strain>
    </source>
</reference>
<dbReference type="EMBL" id="SLZV01000027">
    <property type="protein sequence ID" value="TCS63952.1"/>
    <property type="molecule type" value="Genomic_DNA"/>
</dbReference>
<accession>A0A4R3JDP1</accession>
<proteinExistence type="predicted"/>
<evidence type="ECO:0008006" key="6">
    <source>
        <dbReference type="Google" id="ProtNLM"/>
    </source>
</evidence>
<dbReference type="InterPro" id="IPR010690">
    <property type="entry name" value="YqfD"/>
</dbReference>
<keyword evidence="1" id="KW-0472">Membrane</keyword>
<dbReference type="Proteomes" id="UP000294613">
    <property type="component" value="Unassembled WGS sequence"/>
</dbReference>
<feature type="transmembrane region" description="Helical" evidence="1">
    <location>
        <begin position="89"/>
        <end position="109"/>
    </location>
</feature>
<name>A0A4R3JDP1_9FIRM</name>
<comment type="caution">
    <text evidence="3">The sequence shown here is derived from an EMBL/GenBank/DDBJ whole genome shotgun (WGS) entry which is preliminary data.</text>
</comment>
<sequence length="410" mass="47882">MFVLLMRYLKGYLRICVTSTSPERFLNLCRNRGILLWGLSPHGRDYEMYISIRGFRKLKPVLKKTKTKVTIEERFGLPFFFHKYRKRKMFFCGAVGCVMIVYLLSLFIWNIHIDGNQTRTDETILAFLEEKNTVHGMLRKDVDCEQIVKDIRQQFDDIIWVSAYVKGTRLMIQVKENSDTITMPATEMEKPSDIVADKDGVVTEMITRKGVPLVHAGDAVKKGDLLVSGRVEVLNDSKEVIGYQYQTADADIFVQTVCPYEEKMERAYEKKIYTEKERRKYYLKWNDIKVSVGTTKNQYQHAERLTEEYRWTLGEHFVLPVSHGMEREREYRLNKKLYGKEEVQTMLSENFHRFCGELEKKGVQILENNVKIHIGQNLATAKGTLTLIEPAGEQRETEIIEVEQKTEGEQ</sequence>
<dbReference type="Pfam" id="PF06898">
    <property type="entry name" value="YqfD"/>
    <property type="match status" value="1"/>
</dbReference>
<dbReference type="AlphaFoldDB" id="A0A4R3JDP1"/>
<reference evidence="3 4" key="2">
    <citation type="submission" date="2019-03" db="EMBL/GenBank/DDBJ databases">
        <title>Genomic Encyclopedia of Type Strains, Phase IV (KMG-IV): sequencing the most valuable type-strain genomes for metagenomic binning, comparative biology and taxonomic classification.</title>
        <authorList>
            <person name="Goeker M."/>
        </authorList>
    </citation>
    <scope>NUCLEOTIDE SEQUENCE [LARGE SCALE GENOMIC DNA]</scope>
    <source>
        <strain evidence="3 4">DSM 103426</strain>
    </source>
</reference>
<keyword evidence="5" id="KW-1185">Reference proteome</keyword>
<evidence type="ECO:0000313" key="4">
    <source>
        <dbReference type="Proteomes" id="UP000294613"/>
    </source>
</evidence>
<evidence type="ECO:0000313" key="2">
    <source>
        <dbReference type="EMBL" id="GBU06050.1"/>
    </source>
</evidence>
<gene>
    <name evidence="3" type="ORF">EDD74_12726</name>
    <name evidence="2" type="ORF">FAEUMB_25910</name>
</gene>
<dbReference type="EMBL" id="BHEO01000008">
    <property type="protein sequence ID" value="GBU06050.1"/>
    <property type="molecule type" value="Genomic_DNA"/>
</dbReference>
<dbReference type="RefSeq" id="WP_116442152.1">
    <property type="nucleotide sequence ID" value="NZ_BHEO01000008.1"/>
</dbReference>
<evidence type="ECO:0000313" key="5">
    <source>
        <dbReference type="Proteomes" id="UP000702954"/>
    </source>
</evidence>
<keyword evidence="1" id="KW-1133">Transmembrane helix</keyword>
<protein>
    <recommendedName>
        <fullName evidence="6">Stage IV sporulation protein</fullName>
    </recommendedName>
</protein>